<evidence type="ECO:0000259" key="2">
    <source>
        <dbReference type="Pfam" id="PF01471"/>
    </source>
</evidence>
<dbReference type="InterPro" id="IPR002477">
    <property type="entry name" value="Peptidoglycan-bd-like"/>
</dbReference>
<dbReference type="Gene3D" id="1.10.101.10">
    <property type="entry name" value="PGBD-like superfamily/PGBD"/>
    <property type="match status" value="1"/>
</dbReference>
<name>A0ABV6QW05_9ACTN</name>
<dbReference type="RefSeq" id="WP_380055789.1">
    <property type="nucleotide sequence ID" value="NZ_JBHLTC010000040.1"/>
</dbReference>
<evidence type="ECO:0000313" key="3">
    <source>
        <dbReference type="EMBL" id="MFC0628820.1"/>
    </source>
</evidence>
<comment type="caution">
    <text evidence="3">The sequence shown here is derived from an EMBL/GenBank/DDBJ whole genome shotgun (WGS) entry which is preliminary data.</text>
</comment>
<sequence>MFVRLTSACATVVLAVTALAATGTAATAAPSPKAEAALEQCGLAAFKHTANNWYGHIPVQWETNNQTNCNLKLGDLPQRDPSTPFGDPAGAIKALQRNLNYCYRAGLTIDGKYGARTFAAVKEAQRRHGLTVDGVYGPRTLAGMNWRLYNSYSKTWSQKCYSPF</sequence>
<dbReference type="Proteomes" id="UP001589890">
    <property type="component" value="Unassembled WGS sequence"/>
</dbReference>
<dbReference type="SUPFAM" id="SSF47090">
    <property type="entry name" value="PGBD-like"/>
    <property type="match status" value="1"/>
</dbReference>
<organism evidence="3 4">
    <name type="scientific">Kribbella deserti</name>
    <dbReference type="NCBI Taxonomy" id="1926257"/>
    <lineage>
        <taxon>Bacteria</taxon>
        <taxon>Bacillati</taxon>
        <taxon>Actinomycetota</taxon>
        <taxon>Actinomycetes</taxon>
        <taxon>Propionibacteriales</taxon>
        <taxon>Kribbellaceae</taxon>
        <taxon>Kribbella</taxon>
    </lineage>
</organism>
<proteinExistence type="predicted"/>
<keyword evidence="4" id="KW-1185">Reference proteome</keyword>
<reference evidence="3 4" key="1">
    <citation type="submission" date="2024-09" db="EMBL/GenBank/DDBJ databases">
        <authorList>
            <person name="Sun Q."/>
            <person name="Mori K."/>
        </authorList>
    </citation>
    <scope>NUCLEOTIDE SEQUENCE [LARGE SCALE GENOMIC DNA]</scope>
    <source>
        <strain evidence="3 4">CGMCC 1.15906</strain>
    </source>
</reference>
<evidence type="ECO:0000256" key="1">
    <source>
        <dbReference type="SAM" id="SignalP"/>
    </source>
</evidence>
<keyword evidence="1" id="KW-0732">Signal</keyword>
<feature type="chain" id="PRO_5047066641" evidence="1">
    <location>
        <begin position="21"/>
        <end position="164"/>
    </location>
</feature>
<accession>A0ABV6QW05</accession>
<dbReference type="InterPro" id="IPR036366">
    <property type="entry name" value="PGBDSf"/>
</dbReference>
<gene>
    <name evidence="3" type="ORF">ACFFGN_32440</name>
</gene>
<dbReference type="InterPro" id="IPR036365">
    <property type="entry name" value="PGBD-like_sf"/>
</dbReference>
<protein>
    <submittedName>
        <fullName evidence="3">Peptidoglycan-binding protein</fullName>
    </submittedName>
</protein>
<evidence type="ECO:0000313" key="4">
    <source>
        <dbReference type="Proteomes" id="UP001589890"/>
    </source>
</evidence>
<dbReference type="EMBL" id="JBHLTC010000040">
    <property type="protein sequence ID" value="MFC0628820.1"/>
    <property type="molecule type" value="Genomic_DNA"/>
</dbReference>
<dbReference type="Pfam" id="PF01471">
    <property type="entry name" value="PG_binding_1"/>
    <property type="match status" value="1"/>
</dbReference>
<feature type="domain" description="Peptidoglycan binding-like" evidence="2">
    <location>
        <begin position="91"/>
        <end position="142"/>
    </location>
</feature>
<feature type="signal peptide" evidence="1">
    <location>
        <begin position="1"/>
        <end position="20"/>
    </location>
</feature>